<dbReference type="Proteomes" id="UP000318478">
    <property type="component" value="Unassembled WGS sequence"/>
</dbReference>
<feature type="domain" description="Helicase HerA central" evidence="3">
    <location>
        <begin position="24"/>
        <end position="81"/>
    </location>
</feature>
<feature type="region of interest" description="Disordered" evidence="2">
    <location>
        <begin position="480"/>
        <end position="503"/>
    </location>
</feature>
<dbReference type="PANTHER" id="PTHR30121">
    <property type="entry name" value="UNCHARACTERIZED PROTEIN YJGR-RELATED"/>
    <property type="match status" value="1"/>
</dbReference>
<dbReference type="Pfam" id="PF01935">
    <property type="entry name" value="DUF87"/>
    <property type="match status" value="1"/>
</dbReference>
<dbReference type="PANTHER" id="PTHR30121:SF6">
    <property type="entry name" value="SLR6007 PROTEIN"/>
    <property type="match status" value="1"/>
</dbReference>
<comment type="caution">
    <text evidence="4">The sequence shown here is derived from an EMBL/GenBank/DDBJ whole genome shotgun (WGS) entry which is preliminary data.</text>
</comment>
<evidence type="ECO:0000313" key="5">
    <source>
        <dbReference type="Proteomes" id="UP000318478"/>
    </source>
</evidence>
<name>A0A5C5ZFK3_9BACT</name>
<protein>
    <submittedName>
        <fullName evidence="4">AAA-like domain protein</fullName>
    </submittedName>
</protein>
<sequence>MPDLDSKNHFYLGRRHDLSSGETDAEAPLLLKSNDLTTHAVCVGMTGSGKTGLCLSLLEEAALDGVPAIAIDPKGDLGNLLLAFPNLAPSDFRPWIDESVARRKGQTPDQFAESTAELWRNGLAGWGEGPERIQRYNDSVERLIFTPGSSAGIPLTVMKSFNAPPREILADAEMFRERVASAVSGLLALLGIDADPVRSREHIFLSTVLTTAWQAGQDLDIAEMIREIQDPPFETVGVMELDAFFPKKDRTALAMDLNNLLASPSFAGWMEGAPLDVQQLLYSPEGKPRLSIISIAHLDDAQRMFFVTILLNEMLAWMRTQPGTGSLRALLYMDEVYGYFPPVANPPSKRPMLTLLKQARAFGVGCVLATQNPVDLDYKGLSNCGAWFLGRLQTERDKARVIEGLEGASAQAGSGFDKQAMEATLAALGSRVFLLNNVHADAPEVFHTRWAMSYLAGPLTRTHIKRLMDGVREKFLPAPANQDKAAKADRPADTMPAPAPTPAAQASVADGVEQLWVAIREQLPADAQVEYRPALLGSGKAHFVDRKPEVDVWRDLFVMKSQNELIPDGVWEGALVYDVCPKFTQQPVAGVAQAPLPAELAEAKQYKTFAKDLEEWIYQEQRLTLYECESLDEVSRPDEDEQQFRARLAEQARLRLLEEQQKVEQSYSKKIARAEEKVAKKQSYYDEQRSQFWGRIGGFLMKVLELVLSLAGGKATKRKQSTSVTAARQAATEHGQASRAKQALEEAQAELEALREEQEQAVADVKSAYSPDTLRLTPVEVPPRKSDIDVSRVVLAWLPYELSNSGGATPAY</sequence>
<keyword evidence="1" id="KW-0175">Coiled coil</keyword>
<dbReference type="RefSeq" id="WP_146584106.1">
    <property type="nucleotide sequence ID" value="NZ_SJPO01000001.1"/>
</dbReference>
<organism evidence="4 5">
    <name type="scientific">Posidoniimonas polymericola</name>
    <dbReference type="NCBI Taxonomy" id="2528002"/>
    <lineage>
        <taxon>Bacteria</taxon>
        <taxon>Pseudomonadati</taxon>
        <taxon>Planctomycetota</taxon>
        <taxon>Planctomycetia</taxon>
        <taxon>Pirellulales</taxon>
        <taxon>Lacipirellulaceae</taxon>
        <taxon>Posidoniimonas</taxon>
    </lineage>
</organism>
<dbReference type="OrthoDB" id="9758751at2"/>
<evidence type="ECO:0000313" key="4">
    <source>
        <dbReference type="EMBL" id="TWT85880.1"/>
    </source>
</evidence>
<proteinExistence type="predicted"/>
<evidence type="ECO:0000256" key="1">
    <source>
        <dbReference type="SAM" id="Coils"/>
    </source>
</evidence>
<dbReference type="AlphaFoldDB" id="A0A5C5ZFK3"/>
<accession>A0A5C5ZFK3</accession>
<dbReference type="InterPro" id="IPR027417">
    <property type="entry name" value="P-loop_NTPase"/>
</dbReference>
<evidence type="ECO:0000259" key="3">
    <source>
        <dbReference type="Pfam" id="PF01935"/>
    </source>
</evidence>
<dbReference type="EMBL" id="SJPO01000001">
    <property type="protein sequence ID" value="TWT85880.1"/>
    <property type="molecule type" value="Genomic_DNA"/>
</dbReference>
<dbReference type="InterPro" id="IPR002789">
    <property type="entry name" value="HerA_central"/>
</dbReference>
<reference evidence="4 5" key="1">
    <citation type="submission" date="2019-02" db="EMBL/GenBank/DDBJ databases">
        <title>Deep-cultivation of Planctomycetes and their phenomic and genomic characterization uncovers novel biology.</title>
        <authorList>
            <person name="Wiegand S."/>
            <person name="Jogler M."/>
            <person name="Boedeker C."/>
            <person name="Pinto D."/>
            <person name="Vollmers J."/>
            <person name="Rivas-Marin E."/>
            <person name="Kohn T."/>
            <person name="Peeters S.H."/>
            <person name="Heuer A."/>
            <person name="Rast P."/>
            <person name="Oberbeckmann S."/>
            <person name="Bunk B."/>
            <person name="Jeske O."/>
            <person name="Meyerdierks A."/>
            <person name="Storesund J.E."/>
            <person name="Kallscheuer N."/>
            <person name="Luecker S."/>
            <person name="Lage O.M."/>
            <person name="Pohl T."/>
            <person name="Merkel B.J."/>
            <person name="Hornburger P."/>
            <person name="Mueller R.-W."/>
            <person name="Bruemmer F."/>
            <person name="Labrenz M."/>
            <person name="Spormann A.M."/>
            <person name="Op Den Camp H."/>
            <person name="Overmann J."/>
            <person name="Amann R."/>
            <person name="Jetten M.S.M."/>
            <person name="Mascher T."/>
            <person name="Medema M.H."/>
            <person name="Devos D.P."/>
            <person name="Kaster A.-K."/>
            <person name="Ovreas L."/>
            <person name="Rohde M."/>
            <person name="Galperin M.Y."/>
            <person name="Jogler C."/>
        </authorList>
    </citation>
    <scope>NUCLEOTIDE SEQUENCE [LARGE SCALE GENOMIC DNA]</scope>
    <source>
        <strain evidence="4 5">Pla123a</strain>
    </source>
</reference>
<dbReference type="InterPro" id="IPR051162">
    <property type="entry name" value="T4SS_component"/>
</dbReference>
<gene>
    <name evidence="4" type="ORF">Pla123a_06870</name>
</gene>
<feature type="coiled-coil region" evidence="1">
    <location>
        <begin position="730"/>
        <end position="768"/>
    </location>
</feature>
<evidence type="ECO:0000256" key="2">
    <source>
        <dbReference type="SAM" id="MobiDB-lite"/>
    </source>
</evidence>
<feature type="coiled-coil region" evidence="1">
    <location>
        <begin position="657"/>
        <end position="691"/>
    </location>
</feature>
<keyword evidence="5" id="KW-1185">Reference proteome</keyword>
<dbReference type="SUPFAM" id="SSF52540">
    <property type="entry name" value="P-loop containing nucleoside triphosphate hydrolases"/>
    <property type="match status" value="1"/>
</dbReference>
<dbReference type="Gene3D" id="3.40.50.300">
    <property type="entry name" value="P-loop containing nucleotide triphosphate hydrolases"/>
    <property type="match status" value="2"/>
</dbReference>